<dbReference type="InterPro" id="IPR018165">
    <property type="entry name" value="Ala-tRNA-synth_IIc_core"/>
</dbReference>
<dbReference type="InterPro" id="IPR018163">
    <property type="entry name" value="Thr/Ala-tRNA-synth_IIc_edit"/>
</dbReference>
<keyword evidence="3" id="KW-0479">Metal-binding</keyword>
<gene>
    <name evidence="7" type="ORF">H9787_10525</name>
</gene>
<comment type="caution">
    <text evidence="7">The sequence shown here is derived from an EMBL/GenBank/DDBJ whole genome shotgun (WGS) entry which is preliminary data.</text>
</comment>
<dbReference type="GO" id="GO:0006419">
    <property type="term" value="P:alanyl-tRNA aminoacylation"/>
    <property type="evidence" value="ECO:0007669"/>
    <property type="project" value="InterPro"/>
</dbReference>
<feature type="coiled-coil region" evidence="5">
    <location>
        <begin position="256"/>
        <end position="286"/>
    </location>
</feature>
<dbReference type="PROSITE" id="PS50860">
    <property type="entry name" value="AA_TRNA_LIGASE_II_ALA"/>
    <property type="match status" value="1"/>
</dbReference>
<dbReference type="InterPro" id="IPR012947">
    <property type="entry name" value="tRNA_SAD"/>
</dbReference>
<dbReference type="PANTHER" id="PTHR43462">
    <property type="entry name" value="ALANYL-TRNA EDITING PROTEIN"/>
    <property type="match status" value="1"/>
</dbReference>
<evidence type="ECO:0000256" key="5">
    <source>
        <dbReference type="SAM" id="Coils"/>
    </source>
</evidence>
<dbReference type="SMART" id="SM00863">
    <property type="entry name" value="tRNA_SAD"/>
    <property type="match status" value="1"/>
</dbReference>
<keyword evidence="4" id="KW-0862">Zinc</keyword>
<feature type="domain" description="Alanyl-transfer RNA synthetases family profile" evidence="6">
    <location>
        <begin position="1"/>
        <end position="236"/>
    </location>
</feature>
<protein>
    <submittedName>
        <fullName evidence="7">Alanyl-tRNA editing protein</fullName>
    </submittedName>
</protein>
<dbReference type="InterPro" id="IPR009000">
    <property type="entry name" value="Transl_B-barrel_sf"/>
</dbReference>
<accession>A0A9D2LL64</accession>
<dbReference type="Gene3D" id="3.10.310.40">
    <property type="match status" value="1"/>
</dbReference>
<evidence type="ECO:0000259" key="6">
    <source>
        <dbReference type="PROSITE" id="PS50860"/>
    </source>
</evidence>
<name>A0A9D2LL64_9FIRM</name>
<dbReference type="Proteomes" id="UP000823824">
    <property type="component" value="Unassembled WGS sequence"/>
</dbReference>
<dbReference type="AlphaFoldDB" id="A0A9D2LL64"/>
<evidence type="ECO:0000313" key="8">
    <source>
        <dbReference type="Proteomes" id="UP000823824"/>
    </source>
</evidence>
<evidence type="ECO:0000256" key="1">
    <source>
        <dbReference type="ARBA" id="ARBA00001947"/>
    </source>
</evidence>
<dbReference type="Pfam" id="PF07973">
    <property type="entry name" value="tRNA_SAD"/>
    <property type="match status" value="1"/>
</dbReference>
<keyword evidence="5" id="KW-0175">Coiled coil</keyword>
<dbReference type="InterPro" id="IPR018164">
    <property type="entry name" value="Ala-tRNA-synth_IIc_N"/>
</dbReference>
<evidence type="ECO:0000256" key="4">
    <source>
        <dbReference type="ARBA" id="ARBA00022833"/>
    </source>
</evidence>
<dbReference type="GO" id="GO:0005737">
    <property type="term" value="C:cytoplasm"/>
    <property type="evidence" value="ECO:0007669"/>
    <property type="project" value="UniProtKB-SubCell"/>
</dbReference>
<dbReference type="InterPro" id="IPR051335">
    <property type="entry name" value="Alanyl-tRNA_Editing_Enzymes"/>
</dbReference>
<proteinExistence type="predicted"/>
<dbReference type="Gene3D" id="3.30.980.10">
    <property type="entry name" value="Threonyl-trna Synthetase, Chain A, domain 2"/>
    <property type="match status" value="1"/>
</dbReference>
<dbReference type="SUPFAM" id="SSF55186">
    <property type="entry name" value="ThrRS/AlaRS common domain"/>
    <property type="match status" value="1"/>
</dbReference>
<dbReference type="GO" id="GO:0002161">
    <property type="term" value="F:aminoacyl-tRNA deacylase activity"/>
    <property type="evidence" value="ECO:0007669"/>
    <property type="project" value="UniProtKB-ARBA"/>
</dbReference>
<evidence type="ECO:0000256" key="2">
    <source>
        <dbReference type="ARBA" id="ARBA00004496"/>
    </source>
</evidence>
<comment type="subcellular location">
    <subcellularLocation>
        <location evidence="2">Cytoplasm</location>
    </subcellularLocation>
</comment>
<dbReference type="GO" id="GO:0046872">
    <property type="term" value="F:metal ion binding"/>
    <property type="evidence" value="ECO:0007669"/>
    <property type="project" value="UniProtKB-KW"/>
</dbReference>
<dbReference type="SUPFAM" id="SSF50447">
    <property type="entry name" value="Translation proteins"/>
    <property type="match status" value="1"/>
</dbReference>
<dbReference type="GO" id="GO:0005524">
    <property type="term" value="F:ATP binding"/>
    <property type="evidence" value="ECO:0007669"/>
    <property type="project" value="InterPro"/>
</dbReference>
<reference evidence="7" key="2">
    <citation type="submission" date="2021-04" db="EMBL/GenBank/DDBJ databases">
        <authorList>
            <person name="Gilroy R."/>
        </authorList>
    </citation>
    <scope>NUCLEOTIDE SEQUENCE</scope>
    <source>
        <strain evidence="7">ChiBcec18-1249</strain>
    </source>
</reference>
<dbReference type="PANTHER" id="PTHR43462:SF1">
    <property type="entry name" value="ALANYL-TRNA EDITING PROTEIN AARSD1"/>
    <property type="match status" value="1"/>
</dbReference>
<evidence type="ECO:0000256" key="3">
    <source>
        <dbReference type="ARBA" id="ARBA00022723"/>
    </source>
</evidence>
<dbReference type="Pfam" id="PF01411">
    <property type="entry name" value="tRNA-synt_2c"/>
    <property type="match status" value="1"/>
</dbReference>
<sequence>METEKLYYQDPYLTAFTARVLTCEPSKTGYLVTLDRTAFYPEGGGQPADHGTLGGAAVTDVHEKDGVIFHTCGAPVEIGTEVEGAIDWPRRFDHMQQHSGEHILSGLLCALYDCSNVGFHLGADTVTIDYDRELTWEQVLEAEKQANETIWTNTPAEITFPTPEALASLDYRSKKELTGQVRIVSFPGADCCACCGTHVARAGEVGLIKVLSCQKFREGVRLEILCGQRAYRYLSQVYEQDHAVAQLLSVKPRDTLAAVERQSAELAAAKQRMTELEDRLFSLRAQALAGRGDVLLLEPPMRPDGARKLADAVAKSTGGLAAVFAGEGTSHVYALVHAGGDDISPLVKRLNSALSGRGGGRNGFAQGSVQADAAAIQDFFHKEGIECSMC</sequence>
<organism evidence="7 8">
    <name type="scientific">Candidatus Oscillibacter excrementigallinarum</name>
    <dbReference type="NCBI Taxonomy" id="2838716"/>
    <lineage>
        <taxon>Bacteria</taxon>
        <taxon>Bacillati</taxon>
        <taxon>Bacillota</taxon>
        <taxon>Clostridia</taxon>
        <taxon>Eubacteriales</taxon>
        <taxon>Oscillospiraceae</taxon>
        <taxon>Oscillibacter</taxon>
    </lineage>
</organism>
<dbReference type="GO" id="GO:0004813">
    <property type="term" value="F:alanine-tRNA ligase activity"/>
    <property type="evidence" value="ECO:0007669"/>
    <property type="project" value="InterPro"/>
</dbReference>
<reference evidence="7" key="1">
    <citation type="journal article" date="2021" name="PeerJ">
        <title>Extensive microbial diversity within the chicken gut microbiome revealed by metagenomics and culture.</title>
        <authorList>
            <person name="Gilroy R."/>
            <person name="Ravi A."/>
            <person name="Getino M."/>
            <person name="Pursley I."/>
            <person name="Horton D.L."/>
            <person name="Alikhan N.F."/>
            <person name="Baker D."/>
            <person name="Gharbi K."/>
            <person name="Hall N."/>
            <person name="Watson M."/>
            <person name="Adriaenssens E.M."/>
            <person name="Foster-Nyarko E."/>
            <person name="Jarju S."/>
            <person name="Secka A."/>
            <person name="Antonio M."/>
            <person name="Oren A."/>
            <person name="Chaudhuri R.R."/>
            <person name="La Ragione R."/>
            <person name="Hildebrand F."/>
            <person name="Pallen M.J."/>
        </authorList>
    </citation>
    <scope>NUCLEOTIDE SEQUENCE</scope>
    <source>
        <strain evidence="7">ChiBcec18-1249</strain>
    </source>
</reference>
<comment type="cofactor">
    <cofactor evidence="1">
        <name>Zn(2+)</name>
        <dbReference type="ChEBI" id="CHEBI:29105"/>
    </cofactor>
</comment>
<dbReference type="Gene3D" id="2.40.30.130">
    <property type="match status" value="1"/>
</dbReference>
<dbReference type="EMBL" id="DWZJ01000097">
    <property type="protein sequence ID" value="HJB14125.1"/>
    <property type="molecule type" value="Genomic_DNA"/>
</dbReference>
<evidence type="ECO:0000313" key="7">
    <source>
        <dbReference type="EMBL" id="HJB14125.1"/>
    </source>
</evidence>
<dbReference type="GO" id="GO:0003676">
    <property type="term" value="F:nucleic acid binding"/>
    <property type="evidence" value="ECO:0007669"/>
    <property type="project" value="InterPro"/>
</dbReference>